<dbReference type="InterPro" id="IPR000683">
    <property type="entry name" value="Gfo/Idh/MocA-like_OxRdtase_N"/>
</dbReference>
<dbReference type="InterPro" id="IPR036291">
    <property type="entry name" value="NAD(P)-bd_dom_sf"/>
</dbReference>
<evidence type="ECO:0000259" key="3">
    <source>
        <dbReference type="Pfam" id="PF22725"/>
    </source>
</evidence>
<dbReference type="EMBL" id="CP035945">
    <property type="protein sequence ID" value="QBE96643.1"/>
    <property type="molecule type" value="Genomic_DNA"/>
</dbReference>
<keyword evidence="1 4" id="KW-0560">Oxidoreductase</keyword>
<dbReference type="EC" id="1.1.1.179" evidence="4"/>
<dbReference type="GO" id="GO:0047837">
    <property type="term" value="F:D-xylose 1-dehydrogenase (NADP+) activity"/>
    <property type="evidence" value="ECO:0007669"/>
    <property type="project" value="UniProtKB-EC"/>
</dbReference>
<reference evidence="4 5" key="1">
    <citation type="submission" date="2019-01" db="EMBL/GenBank/DDBJ databases">
        <title>PMF-metabolizing Aryl O-demethylase.</title>
        <authorList>
            <person name="Kim M."/>
        </authorList>
    </citation>
    <scope>NUCLEOTIDE SEQUENCE [LARGE SCALE GENOMIC DNA]</scope>
    <source>
        <strain evidence="4 5">PMF1</strain>
    </source>
</reference>
<name>A0A4P6LZT5_9FIRM</name>
<dbReference type="KEGG" id="bpro:PMF13cell1_02190"/>
<sequence>MKINVAVVGSGYIAVQDYYPAFQREDIKEKMEVTAVCDVMEGRANEHCQRFGFGTPYTDFDKMLQEAPIDIVAILSPIPYHFELAKKALLAGKHTYVQKTMTITSEDAVELNRIAREKGLILCSSPGQMIEPSHRQAKKLLDAGALGKICFARGQGGHPGHENQELFGIDPSWYYRKGGGPMMDVAVYPITSITGFMGPAKRVTAFSGIVQPDRYWNGRKLDIEMDDNTVLLLDFGEGAFASVQGNFCTRKVKTPQIELYGEKGTMLLGGWCDMSRPLEIYTEETVLGNTAGWYRPEAPLDAKPEPFTIWTVADLLHVVDCVAEKKKPLISGEHSAHVIEIIEKAYESARSGKAIDLTTTFTL</sequence>
<gene>
    <name evidence="4" type="primary">xdh_2</name>
    <name evidence="4" type="ORF">PMF13cell1_02190</name>
</gene>
<dbReference type="GO" id="GO:0000166">
    <property type="term" value="F:nucleotide binding"/>
    <property type="evidence" value="ECO:0007669"/>
    <property type="project" value="InterPro"/>
</dbReference>
<dbReference type="Gene3D" id="3.30.360.10">
    <property type="entry name" value="Dihydrodipicolinate Reductase, domain 2"/>
    <property type="match status" value="1"/>
</dbReference>
<dbReference type="SUPFAM" id="SSF55347">
    <property type="entry name" value="Glyceraldehyde-3-phosphate dehydrogenase-like, C-terminal domain"/>
    <property type="match status" value="1"/>
</dbReference>
<dbReference type="RefSeq" id="WP_130180734.1">
    <property type="nucleotide sequence ID" value="NZ_CP035945.1"/>
</dbReference>
<dbReference type="Pfam" id="PF01408">
    <property type="entry name" value="GFO_IDH_MocA"/>
    <property type="match status" value="1"/>
</dbReference>
<protein>
    <submittedName>
        <fullName evidence="4">D-xylose dehydrogenase</fullName>
        <ecNumber evidence="4">1.1.1.179</ecNumber>
    </submittedName>
</protein>
<dbReference type="PANTHER" id="PTHR43818">
    <property type="entry name" value="BCDNA.GH03377"/>
    <property type="match status" value="1"/>
</dbReference>
<feature type="domain" description="GFO/IDH/MocA-like oxidoreductase" evidence="3">
    <location>
        <begin position="134"/>
        <end position="266"/>
    </location>
</feature>
<dbReference type="SUPFAM" id="SSF51735">
    <property type="entry name" value="NAD(P)-binding Rossmann-fold domains"/>
    <property type="match status" value="1"/>
</dbReference>
<dbReference type="AlphaFoldDB" id="A0A4P6LZT5"/>
<evidence type="ECO:0000259" key="2">
    <source>
        <dbReference type="Pfam" id="PF01408"/>
    </source>
</evidence>
<feature type="domain" description="Gfo/Idh/MocA-like oxidoreductase N-terminal" evidence="2">
    <location>
        <begin position="3"/>
        <end position="122"/>
    </location>
</feature>
<dbReference type="PANTHER" id="PTHR43818:SF11">
    <property type="entry name" value="BCDNA.GH03377"/>
    <property type="match status" value="1"/>
</dbReference>
<accession>A0A4P6LZT5</accession>
<dbReference type="Pfam" id="PF22725">
    <property type="entry name" value="GFO_IDH_MocA_C3"/>
    <property type="match status" value="1"/>
</dbReference>
<organism evidence="4 5">
    <name type="scientific">Blautia producta</name>
    <dbReference type="NCBI Taxonomy" id="33035"/>
    <lineage>
        <taxon>Bacteria</taxon>
        <taxon>Bacillati</taxon>
        <taxon>Bacillota</taxon>
        <taxon>Clostridia</taxon>
        <taxon>Lachnospirales</taxon>
        <taxon>Lachnospiraceae</taxon>
        <taxon>Blautia</taxon>
    </lineage>
</organism>
<proteinExistence type="predicted"/>
<dbReference type="Proteomes" id="UP000289794">
    <property type="component" value="Chromosome"/>
</dbReference>
<dbReference type="Gene3D" id="3.40.50.720">
    <property type="entry name" value="NAD(P)-binding Rossmann-like Domain"/>
    <property type="match status" value="1"/>
</dbReference>
<evidence type="ECO:0000256" key="1">
    <source>
        <dbReference type="ARBA" id="ARBA00023002"/>
    </source>
</evidence>
<evidence type="ECO:0000313" key="5">
    <source>
        <dbReference type="Proteomes" id="UP000289794"/>
    </source>
</evidence>
<dbReference type="InterPro" id="IPR055170">
    <property type="entry name" value="GFO_IDH_MocA-like_dom"/>
</dbReference>
<dbReference type="InterPro" id="IPR050463">
    <property type="entry name" value="Gfo/Idh/MocA_oxidrdct_glycsds"/>
</dbReference>
<evidence type="ECO:0000313" key="4">
    <source>
        <dbReference type="EMBL" id="QBE96643.1"/>
    </source>
</evidence>